<sequence>MPRRSSNKSDSPVPRRQSARIAAASANKTPTPSPVKKTRRSSKRASGSKVENAEDRVDHNGTEIIYKDASLPEPVEKKQKLDGETTDLSGKQVGSAQESGKKEELSPKDCEASKVDFEAAREAGFEVVEKSSVPQSDSEEVRSAISAQGEDGQLLVNYVQVSKDDVPAAVPENNTPTSGDKPPANGTDTVDLCKGDTVVIEPAGEQLTAVDPEQKTEEVAADKPPAAEGISQ</sequence>
<feature type="region of interest" description="Disordered" evidence="1">
    <location>
        <begin position="165"/>
        <end position="191"/>
    </location>
</feature>
<keyword evidence="3" id="KW-1185">Reference proteome</keyword>
<proteinExistence type="predicted"/>
<gene>
    <name evidence="2" type="ORF">TTAC_LOCUS7889</name>
</gene>
<evidence type="ECO:0000313" key="4">
    <source>
        <dbReference type="WBParaSite" id="TTAC_0000790401-mRNA-1"/>
    </source>
</evidence>
<feature type="compositionally biased region" description="Basic and acidic residues" evidence="1">
    <location>
        <begin position="51"/>
        <end position="61"/>
    </location>
</feature>
<evidence type="ECO:0000313" key="3">
    <source>
        <dbReference type="Proteomes" id="UP000274429"/>
    </source>
</evidence>
<evidence type="ECO:0000313" key="2">
    <source>
        <dbReference type="EMBL" id="VDM32360.1"/>
    </source>
</evidence>
<feature type="compositionally biased region" description="Basic and acidic residues" evidence="1">
    <location>
        <begin position="74"/>
        <end position="83"/>
    </location>
</feature>
<dbReference type="EMBL" id="UYWX01020417">
    <property type="protein sequence ID" value="VDM32360.1"/>
    <property type="molecule type" value="Genomic_DNA"/>
</dbReference>
<dbReference type="Proteomes" id="UP000274429">
    <property type="component" value="Unassembled WGS sequence"/>
</dbReference>
<dbReference type="WBParaSite" id="TTAC_0000790401-mRNA-1">
    <property type="protein sequence ID" value="TTAC_0000790401-mRNA-1"/>
    <property type="gene ID" value="TTAC_0000790401"/>
</dbReference>
<reference evidence="4" key="1">
    <citation type="submission" date="2017-02" db="UniProtKB">
        <authorList>
            <consortium name="WormBaseParasite"/>
        </authorList>
    </citation>
    <scope>IDENTIFICATION</scope>
</reference>
<evidence type="ECO:0000256" key="1">
    <source>
        <dbReference type="SAM" id="MobiDB-lite"/>
    </source>
</evidence>
<protein>
    <submittedName>
        <fullName evidence="4">HYPK_UBA domain-containing protein</fullName>
    </submittedName>
</protein>
<dbReference type="OrthoDB" id="6249274at2759"/>
<reference evidence="2 3" key="2">
    <citation type="submission" date="2018-11" db="EMBL/GenBank/DDBJ databases">
        <authorList>
            <consortium name="Pathogen Informatics"/>
        </authorList>
    </citation>
    <scope>NUCLEOTIDE SEQUENCE [LARGE SCALE GENOMIC DNA]</scope>
</reference>
<organism evidence="4">
    <name type="scientific">Hydatigena taeniaeformis</name>
    <name type="common">Feline tapeworm</name>
    <name type="synonym">Taenia taeniaeformis</name>
    <dbReference type="NCBI Taxonomy" id="6205"/>
    <lineage>
        <taxon>Eukaryota</taxon>
        <taxon>Metazoa</taxon>
        <taxon>Spiralia</taxon>
        <taxon>Lophotrochozoa</taxon>
        <taxon>Platyhelminthes</taxon>
        <taxon>Cestoda</taxon>
        <taxon>Eucestoda</taxon>
        <taxon>Cyclophyllidea</taxon>
        <taxon>Taeniidae</taxon>
        <taxon>Hydatigera</taxon>
    </lineage>
</organism>
<feature type="region of interest" description="Disordered" evidence="1">
    <location>
        <begin position="1"/>
        <end position="111"/>
    </location>
</feature>
<feature type="compositionally biased region" description="Polar residues" evidence="1">
    <location>
        <begin position="86"/>
        <end position="98"/>
    </location>
</feature>
<feature type="region of interest" description="Disordered" evidence="1">
    <location>
        <begin position="128"/>
        <end position="150"/>
    </location>
</feature>
<feature type="compositionally biased region" description="Low complexity" evidence="1">
    <location>
        <begin position="15"/>
        <end position="26"/>
    </location>
</feature>
<name>A0A0R3X3H7_HYDTA</name>
<accession>A0A0R3X3H7</accession>
<feature type="compositionally biased region" description="Basic and acidic residues" evidence="1">
    <location>
        <begin position="99"/>
        <end position="111"/>
    </location>
</feature>
<feature type="region of interest" description="Disordered" evidence="1">
    <location>
        <begin position="204"/>
        <end position="232"/>
    </location>
</feature>
<feature type="compositionally biased region" description="Basic and acidic residues" evidence="1">
    <location>
        <begin position="212"/>
        <end position="221"/>
    </location>
</feature>
<dbReference type="AlphaFoldDB" id="A0A0R3X3H7"/>